<dbReference type="Gene3D" id="2.80.10.50">
    <property type="match status" value="4"/>
</dbReference>
<name>A0ABT9AGY8_9BACT</name>
<dbReference type="EMBL" id="JAUQSX010000014">
    <property type="protein sequence ID" value="MDO7849106.1"/>
    <property type="molecule type" value="Genomic_DNA"/>
</dbReference>
<dbReference type="SUPFAM" id="SSF101898">
    <property type="entry name" value="NHL repeat"/>
    <property type="match status" value="1"/>
</dbReference>
<feature type="signal peptide" evidence="1">
    <location>
        <begin position="1"/>
        <end position="25"/>
    </location>
</feature>
<evidence type="ECO:0000259" key="2">
    <source>
        <dbReference type="Pfam" id="PF18962"/>
    </source>
</evidence>
<gene>
    <name evidence="3" type="ORF">Q5H92_22275</name>
</gene>
<sequence length="846" mass="88409">MKFTFYLFPCVFLALLLVFGTRSSAAQQLDPRFERTRLTLPAMTDNAAEQADGRLIVSVIPPAVIYNGRPRPSILRLNQSGLPDTTFGAHWLTSGGATQNMRVLPNGKILLVGGAASIVESLGGLDLARRTGVIVLEQSGDLDRNYYYREGGEASSGAVQPDGKILIGGSFTSYNGQPAHGLVRLLGNGQLDPSFLINPAQAGFNGEVNTIEVLPNGKIMVSGRFTTYASMPMVHLARLLPDGRLDPTFDAHLNAADWFQSFAVQPDGKVVITNAEGPVGRVRRLLPDGSADPGFVTTNSMSYFGLNQQVDHGVTVQPDGGILIAGGILGFNGQNSSGLVRLLPNGAPDPRASLGNDFEGVLTAICPLRSGGALVCGAFTTFHNRPTGMFRLTPTGQIDPAFALPISAPGRISASLLLASGKTVVAGAFNSINGVPATNLALLNDDGSVDVAFTSALPLLNAEVQALAPGPQGTVYVGGAFYDSANPSLRHLLRLNANGMQDPTFDAHLTKPLYGLTTVSTLASYPDGRLLVGGSFPYASPQLFRLTAQGNFDPSFAPDFGPAPPYVTYVSLVALQRDENVAVVTTGNTSWQIKASGALSGTHNSTPRYVRAITVQPDGNILVAGDFPSFAGSKRGLIARLLPSGALDTSFDAGPFVQPSSGPPQVTALAVQSDGRILCAGFFSSIAGQDHHGIARLLANGQVDSSFGDKAPVAMAASFLAIHPNGRLLVGASALDAKTNRPLTQGLTSLIMPGLTGAAPVGALKRTSPGMSVFPTPASQTVTVEGDEGATRVEARVYDVYGRMVLQASATAARLDLSVSSLASGNYVVHISTDSGTTYRKMTVQH</sequence>
<dbReference type="RefSeq" id="WP_305013775.1">
    <property type="nucleotide sequence ID" value="NZ_JAUQSX010000014.1"/>
</dbReference>
<feature type="domain" description="Secretion system C-terminal sorting" evidence="2">
    <location>
        <begin position="773"/>
        <end position="844"/>
    </location>
</feature>
<dbReference type="InterPro" id="IPR013431">
    <property type="entry name" value="Delta_60_rpt"/>
</dbReference>
<dbReference type="InterPro" id="IPR026444">
    <property type="entry name" value="Secre_tail"/>
</dbReference>
<keyword evidence="1" id="KW-0732">Signal</keyword>
<comment type="caution">
    <text evidence="3">The sequence shown here is derived from an EMBL/GenBank/DDBJ whole genome shotgun (WGS) entry which is preliminary data.</text>
</comment>
<dbReference type="Pfam" id="PF17164">
    <property type="entry name" value="DUF5122"/>
    <property type="match status" value="10"/>
</dbReference>
<accession>A0ABT9AGY8</accession>
<evidence type="ECO:0000313" key="4">
    <source>
        <dbReference type="Proteomes" id="UP001167796"/>
    </source>
</evidence>
<dbReference type="NCBIfam" id="TIGR04183">
    <property type="entry name" value="Por_Secre_tail"/>
    <property type="match status" value="1"/>
</dbReference>
<keyword evidence="4" id="KW-1185">Reference proteome</keyword>
<dbReference type="Proteomes" id="UP001167796">
    <property type="component" value="Unassembled WGS sequence"/>
</dbReference>
<organism evidence="3 4">
    <name type="scientific">Hymenobacter mellowenesis</name>
    <dbReference type="NCBI Taxonomy" id="3063995"/>
    <lineage>
        <taxon>Bacteria</taxon>
        <taxon>Pseudomonadati</taxon>
        <taxon>Bacteroidota</taxon>
        <taxon>Cytophagia</taxon>
        <taxon>Cytophagales</taxon>
        <taxon>Hymenobacteraceae</taxon>
        <taxon>Hymenobacter</taxon>
    </lineage>
</organism>
<protein>
    <submittedName>
        <fullName evidence="3">T9SS type A sorting domain-containing protein</fullName>
    </submittedName>
</protein>
<dbReference type="NCBIfam" id="TIGR02608">
    <property type="entry name" value="delta_60_rpt"/>
    <property type="match status" value="7"/>
</dbReference>
<dbReference type="SUPFAM" id="SSF75011">
    <property type="entry name" value="3-carboxy-cis,cis-mucoante lactonizing enzyme"/>
    <property type="match status" value="1"/>
</dbReference>
<dbReference type="Pfam" id="PF18962">
    <property type="entry name" value="Por_Secre_tail"/>
    <property type="match status" value="1"/>
</dbReference>
<feature type="chain" id="PRO_5045762461" evidence="1">
    <location>
        <begin position="26"/>
        <end position="846"/>
    </location>
</feature>
<evidence type="ECO:0000313" key="3">
    <source>
        <dbReference type="EMBL" id="MDO7849106.1"/>
    </source>
</evidence>
<evidence type="ECO:0000256" key="1">
    <source>
        <dbReference type="SAM" id="SignalP"/>
    </source>
</evidence>
<proteinExistence type="predicted"/>
<reference evidence="3" key="1">
    <citation type="submission" date="2023-07" db="EMBL/GenBank/DDBJ databases">
        <authorList>
            <person name="Kim M.K."/>
        </authorList>
    </citation>
    <scope>NUCLEOTIDE SEQUENCE</scope>
    <source>
        <strain evidence="3">M29</strain>
    </source>
</reference>